<reference evidence="1" key="1">
    <citation type="submission" date="2013-11" db="EMBL/GenBank/DDBJ databases">
        <title>Genome sequence of the fusiform rust pathogen reveals effectors for host alternation and coevolution with pine.</title>
        <authorList>
            <consortium name="DOE Joint Genome Institute"/>
            <person name="Smith K."/>
            <person name="Pendleton A."/>
            <person name="Kubisiak T."/>
            <person name="Anderson C."/>
            <person name="Salamov A."/>
            <person name="Aerts A."/>
            <person name="Riley R."/>
            <person name="Clum A."/>
            <person name="Lindquist E."/>
            <person name="Ence D."/>
            <person name="Campbell M."/>
            <person name="Kronenberg Z."/>
            <person name="Feau N."/>
            <person name="Dhillon B."/>
            <person name="Hamelin R."/>
            <person name="Burleigh J."/>
            <person name="Smith J."/>
            <person name="Yandell M."/>
            <person name="Nelson C."/>
            <person name="Grigoriev I."/>
            <person name="Davis J."/>
        </authorList>
    </citation>
    <scope>NUCLEOTIDE SEQUENCE</scope>
    <source>
        <strain evidence="1">G11</strain>
    </source>
</reference>
<dbReference type="EMBL" id="MU167217">
    <property type="protein sequence ID" value="KAG0150826.1"/>
    <property type="molecule type" value="Genomic_DNA"/>
</dbReference>
<accession>A0A9P6NWK3</accession>
<comment type="caution">
    <text evidence="1">The sequence shown here is derived from an EMBL/GenBank/DDBJ whole genome shotgun (WGS) entry which is preliminary data.</text>
</comment>
<sequence length="208" mass="23307">MSASESPYLEPYVSTSSLIGALIDHRLQILATGSIAGQLSEKLRTKMLRDDSSYDAMERLVELMMEPARVGLRSAVLDYVKAQPDLDFILKPPGHQLFKQPAQATASPSNATNLSIKLDDFFDDTDNLISALSYHMPAVMRDKDIQKHFNQRYITAFSCEDVEVAARFINYVQATSNLELYQALSNFCAQNHLQHLLTVQHGSGNPKW</sequence>
<organism evidence="1 2">
    <name type="scientific">Cronartium quercuum f. sp. fusiforme G11</name>
    <dbReference type="NCBI Taxonomy" id="708437"/>
    <lineage>
        <taxon>Eukaryota</taxon>
        <taxon>Fungi</taxon>
        <taxon>Dikarya</taxon>
        <taxon>Basidiomycota</taxon>
        <taxon>Pucciniomycotina</taxon>
        <taxon>Pucciniomycetes</taxon>
        <taxon>Pucciniales</taxon>
        <taxon>Coleosporiaceae</taxon>
        <taxon>Cronartium</taxon>
    </lineage>
</organism>
<dbReference type="Proteomes" id="UP000886653">
    <property type="component" value="Unassembled WGS sequence"/>
</dbReference>
<dbReference type="AlphaFoldDB" id="A0A9P6NWK3"/>
<keyword evidence="2" id="KW-1185">Reference proteome</keyword>
<gene>
    <name evidence="1" type="ORF">CROQUDRAFT_668425</name>
</gene>
<evidence type="ECO:0000313" key="2">
    <source>
        <dbReference type="Proteomes" id="UP000886653"/>
    </source>
</evidence>
<evidence type="ECO:0000313" key="1">
    <source>
        <dbReference type="EMBL" id="KAG0150826.1"/>
    </source>
</evidence>
<protein>
    <submittedName>
        <fullName evidence="1">Uncharacterized protein</fullName>
    </submittedName>
</protein>
<proteinExistence type="predicted"/>
<name>A0A9P6NWK3_9BASI</name>